<protein>
    <recommendedName>
        <fullName evidence="1">DUF7130 domain-containing protein</fullName>
    </recommendedName>
</protein>
<dbReference type="SUPFAM" id="SSF57802">
    <property type="entry name" value="Rubredoxin-like"/>
    <property type="match status" value="1"/>
</dbReference>
<dbReference type="Proteomes" id="UP001321018">
    <property type="component" value="Unassembled WGS sequence"/>
</dbReference>
<name>A0AAP3E3L9_9EURY</name>
<sequence>MSDSTNTTRLGFGTAVYVEDGTKIGTVRGIDEDGVHVTFRQGLEELSVEHIRSTPDFGEAELMWKCLECGRMGELDRDLPSECPDCGVSKEQLYYWTED</sequence>
<reference evidence="2 4" key="1">
    <citation type="submission" date="2022-09" db="EMBL/GenBank/DDBJ databases">
        <title>Enrichment on poylsaccharides allowed isolation of novel metabolic and taxonomic groups of Haloarchaea.</title>
        <authorList>
            <person name="Sorokin D.Y."/>
            <person name="Elcheninov A.G."/>
            <person name="Khizhniak T.V."/>
            <person name="Kolganova T.V."/>
            <person name="Kublanov I.V."/>
        </authorList>
    </citation>
    <scope>NUCLEOTIDE SEQUENCE</scope>
    <source>
        <strain evidence="3 4">AArc-m2/3/4</strain>
        <strain evidence="2">AArc-xg1-1</strain>
    </source>
</reference>
<evidence type="ECO:0000313" key="5">
    <source>
        <dbReference type="Proteomes" id="UP001321018"/>
    </source>
</evidence>
<feature type="domain" description="DUF7130" evidence="1">
    <location>
        <begin position="12"/>
        <end position="99"/>
    </location>
</feature>
<dbReference type="RefSeq" id="WP_338004951.1">
    <property type="nucleotide sequence ID" value="NZ_JAOPKA010000013.1"/>
</dbReference>
<evidence type="ECO:0000313" key="2">
    <source>
        <dbReference type="EMBL" id="MCU4743134.1"/>
    </source>
</evidence>
<evidence type="ECO:0000313" key="4">
    <source>
        <dbReference type="Proteomes" id="UP001320972"/>
    </source>
</evidence>
<accession>A0AAP3E3L9</accession>
<evidence type="ECO:0000259" key="1">
    <source>
        <dbReference type="Pfam" id="PF23458"/>
    </source>
</evidence>
<dbReference type="EMBL" id="JAOPKA010000013">
    <property type="protein sequence ID" value="MCU4743134.1"/>
    <property type="molecule type" value="Genomic_DNA"/>
</dbReference>
<dbReference type="Pfam" id="PF23458">
    <property type="entry name" value="DUF7130"/>
    <property type="match status" value="1"/>
</dbReference>
<evidence type="ECO:0000313" key="3">
    <source>
        <dbReference type="EMBL" id="MCU4972270.1"/>
    </source>
</evidence>
<dbReference type="InterPro" id="IPR055554">
    <property type="entry name" value="DUF7130"/>
</dbReference>
<dbReference type="AlphaFoldDB" id="A0AAP3E3L9"/>
<dbReference type="CDD" id="cd00350">
    <property type="entry name" value="rubredoxin_like"/>
    <property type="match status" value="1"/>
</dbReference>
<proteinExistence type="predicted"/>
<dbReference type="EMBL" id="JAOPKB010000002">
    <property type="protein sequence ID" value="MCU4972270.1"/>
    <property type="molecule type" value="Genomic_DNA"/>
</dbReference>
<comment type="caution">
    <text evidence="2">The sequence shown here is derived from an EMBL/GenBank/DDBJ whole genome shotgun (WGS) entry which is preliminary data.</text>
</comment>
<keyword evidence="4" id="KW-1185">Reference proteome</keyword>
<gene>
    <name evidence="3" type="ORF">OB955_05915</name>
    <name evidence="2" type="ORF">OB960_17240</name>
</gene>
<organism evidence="2 5">
    <name type="scientific">Natronoglomus mannanivorans</name>
    <dbReference type="NCBI Taxonomy" id="2979990"/>
    <lineage>
        <taxon>Archaea</taxon>
        <taxon>Methanobacteriati</taxon>
        <taxon>Methanobacteriota</taxon>
        <taxon>Stenosarchaea group</taxon>
        <taxon>Halobacteria</taxon>
        <taxon>Halobacteriales</taxon>
        <taxon>Natrialbaceae</taxon>
        <taxon>Natronoglomus</taxon>
    </lineage>
</organism>
<dbReference type="Proteomes" id="UP001320972">
    <property type="component" value="Unassembled WGS sequence"/>
</dbReference>